<accession>A0A381VBG6</accession>
<reference evidence="2" key="1">
    <citation type="submission" date="2018-05" db="EMBL/GenBank/DDBJ databases">
        <authorList>
            <person name="Lanie J.A."/>
            <person name="Ng W.-L."/>
            <person name="Kazmierczak K.M."/>
            <person name="Andrzejewski T.M."/>
            <person name="Davidsen T.M."/>
            <person name="Wayne K.J."/>
            <person name="Tettelin H."/>
            <person name="Glass J.I."/>
            <person name="Rusch D."/>
            <person name="Podicherti R."/>
            <person name="Tsui H.-C.T."/>
            <person name="Winkler M.E."/>
        </authorList>
    </citation>
    <scope>NUCLEOTIDE SEQUENCE</scope>
</reference>
<evidence type="ECO:0000259" key="1">
    <source>
        <dbReference type="Pfam" id="PF08484"/>
    </source>
</evidence>
<organism evidence="2">
    <name type="scientific">marine metagenome</name>
    <dbReference type="NCBI Taxonomy" id="408172"/>
    <lineage>
        <taxon>unclassified sequences</taxon>
        <taxon>metagenomes</taxon>
        <taxon>ecological metagenomes</taxon>
    </lineage>
</organism>
<protein>
    <recommendedName>
        <fullName evidence="1">C-methyltransferase domain-containing protein</fullName>
    </recommendedName>
</protein>
<dbReference type="Gene3D" id="3.40.50.150">
    <property type="entry name" value="Vaccinia Virus protein VP39"/>
    <property type="match status" value="1"/>
</dbReference>
<evidence type="ECO:0000313" key="2">
    <source>
        <dbReference type="EMBL" id="SVA37716.1"/>
    </source>
</evidence>
<dbReference type="Pfam" id="PF08484">
    <property type="entry name" value="Methyltransf_14"/>
    <property type="match status" value="1"/>
</dbReference>
<dbReference type="AlphaFoldDB" id="A0A381VBG6"/>
<gene>
    <name evidence="2" type="ORF">METZ01_LOCUS90570</name>
</gene>
<dbReference type="InterPro" id="IPR013691">
    <property type="entry name" value="MeTrfase_14"/>
</dbReference>
<feature type="domain" description="C-methyltransferase" evidence="1">
    <location>
        <begin position="231"/>
        <end position="385"/>
    </location>
</feature>
<dbReference type="SUPFAM" id="SSF53335">
    <property type="entry name" value="S-adenosyl-L-methionine-dependent methyltransferases"/>
    <property type="match status" value="1"/>
</dbReference>
<dbReference type="Gene3D" id="3.40.50.720">
    <property type="entry name" value="NAD(P)-binding Rossmann-like Domain"/>
    <property type="match status" value="1"/>
</dbReference>
<dbReference type="Pfam" id="PF13489">
    <property type="entry name" value="Methyltransf_23"/>
    <property type="match status" value="1"/>
</dbReference>
<dbReference type="PANTHER" id="PTHR43861:SF5">
    <property type="entry name" value="BLL5978 PROTEIN"/>
    <property type="match status" value="1"/>
</dbReference>
<dbReference type="EMBL" id="UINC01008378">
    <property type="protein sequence ID" value="SVA37716.1"/>
    <property type="molecule type" value="Genomic_DNA"/>
</dbReference>
<dbReference type="PANTHER" id="PTHR43861">
    <property type="entry name" value="TRANS-ACONITATE 2-METHYLTRANSFERASE-RELATED"/>
    <property type="match status" value="1"/>
</dbReference>
<name>A0A381VBG6_9ZZZZ</name>
<dbReference type="InterPro" id="IPR029063">
    <property type="entry name" value="SAM-dependent_MTases_sf"/>
</dbReference>
<sequence>MILSLGLIPPVNQMTKIDQKPKEQIFFPTEIYYSPVSKLVQLGITVDQKILFPKEYPYTSSTTKILRENFSELSEEVFSNFKISEEDLVIDIGSNDGNLLSNFKNYTRVLGITPEDIGKIAIERGIPTILQYFSKDLSKNIIKKYGKAKIVTATNVFAHIDNIDEVLHSIYNLLENDGIFISESHYLQTLVEQNQYDTIYHEHLRYYSLSSLEYLFNKHGMEIIKAKKINTHGGSIRVYATKKDKYKIDNAFKELINIEKKELYSEGLFNFKNRVIESKLKLYSLLNEINSQGFNIYGISAPSRATTLVNYLGIRKDIIDCILEIDGSQKINYFLSGTDIPIYNEKKLFIDQPKFAFILSWHIAEEIMNNLRKNGFKGKFIIPLPEPKILD</sequence>
<proteinExistence type="predicted"/>